<keyword evidence="1" id="KW-1133">Transmembrane helix</keyword>
<dbReference type="Proteomes" id="UP000639010">
    <property type="component" value="Unassembled WGS sequence"/>
</dbReference>
<name>A0ABR9H9W3_9BACT</name>
<proteinExistence type="predicted"/>
<sequence length="74" mass="8356">MSQPDRLADQVRQSVRLTFVTVLMSMVVYNFVIFLLSAGSLVLEASRRIRSIGRFHELPIIAMTANAMKGDRET</sequence>
<keyword evidence="1" id="KW-0472">Membrane</keyword>
<dbReference type="RefSeq" id="WP_192625093.1">
    <property type="nucleotide sequence ID" value="NZ_JADBGG010000062.1"/>
</dbReference>
<comment type="caution">
    <text evidence="2">The sequence shown here is derived from an EMBL/GenBank/DDBJ whole genome shotgun (WGS) entry which is preliminary data.</text>
</comment>
<evidence type="ECO:0000313" key="2">
    <source>
        <dbReference type="EMBL" id="MBE1427348.1"/>
    </source>
</evidence>
<dbReference type="EMBL" id="JADBGG010000062">
    <property type="protein sequence ID" value="MBE1427348.1"/>
    <property type="molecule type" value="Genomic_DNA"/>
</dbReference>
<feature type="transmembrane region" description="Helical" evidence="1">
    <location>
        <begin position="20"/>
        <end position="43"/>
    </location>
</feature>
<gene>
    <name evidence="2" type="ORF">H4684_004041</name>
</gene>
<accession>A0ABR9H9W3</accession>
<protein>
    <submittedName>
        <fullName evidence="2">Uncharacterized protein</fullName>
    </submittedName>
</protein>
<keyword evidence="3" id="KW-1185">Reference proteome</keyword>
<evidence type="ECO:0000256" key="1">
    <source>
        <dbReference type="SAM" id="Phobius"/>
    </source>
</evidence>
<organism evidence="2 3">
    <name type="scientific">Desulfomicrobium macestii</name>
    <dbReference type="NCBI Taxonomy" id="90731"/>
    <lineage>
        <taxon>Bacteria</taxon>
        <taxon>Pseudomonadati</taxon>
        <taxon>Thermodesulfobacteriota</taxon>
        <taxon>Desulfovibrionia</taxon>
        <taxon>Desulfovibrionales</taxon>
        <taxon>Desulfomicrobiaceae</taxon>
        <taxon>Desulfomicrobium</taxon>
    </lineage>
</organism>
<keyword evidence="1" id="KW-0812">Transmembrane</keyword>
<reference evidence="2 3" key="1">
    <citation type="submission" date="2020-10" db="EMBL/GenBank/DDBJ databases">
        <title>Genomic Encyclopedia of Type Strains, Phase IV (KMG-IV): sequencing the most valuable type-strain genomes for metagenomic binning, comparative biology and taxonomic classification.</title>
        <authorList>
            <person name="Goeker M."/>
        </authorList>
    </citation>
    <scope>NUCLEOTIDE SEQUENCE [LARGE SCALE GENOMIC DNA]</scope>
    <source>
        <strain evidence="2 3">DSM 4194</strain>
    </source>
</reference>
<feature type="non-terminal residue" evidence="2">
    <location>
        <position position="74"/>
    </location>
</feature>
<evidence type="ECO:0000313" key="3">
    <source>
        <dbReference type="Proteomes" id="UP000639010"/>
    </source>
</evidence>
<dbReference type="Gene3D" id="3.40.50.2300">
    <property type="match status" value="1"/>
</dbReference>